<evidence type="ECO:0000256" key="1">
    <source>
        <dbReference type="ARBA" id="ARBA00023125"/>
    </source>
</evidence>
<sequence length="177" mass="19256">MRLTTKGRFAVTAMIDLALRENSGPVALAAISQRQQISLSYLEQLFGKLRRHELVESTRGPGGGYSLGRKSDQITVADIIVAVDEPIDATGCGGKENCMGEETGRCITHELWTSLNNKMIEYLDSVSLRKLVDDQLAKGVTIEEAPIKRAISSQPVVKPIRITAPNSVFALGNAFNK</sequence>
<organism evidence="2 3">
    <name type="scientific">Roseateles aquae</name>
    <dbReference type="NCBI Taxonomy" id="3077235"/>
    <lineage>
        <taxon>Bacteria</taxon>
        <taxon>Pseudomonadati</taxon>
        <taxon>Pseudomonadota</taxon>
        <taxon>Betaproteobacteria</taxon>
        <taxon>Burkholderiales</taxon>
        <taxon>Sphaerotilaceae</taxon>
        <taxon>Roseateles</taxon>
    </lineage>
</organism>
<dbReference type="Proteomes" id="UP001246372">
    <property type="component" value="Unassembled WGS sequence"/>
</dbReference>
<dbReference type="NCBIfam" id="TIGR02010">
    <property type="entry name" value="IscR"/>
    <property type="match status" value="1"/>
</dbReference>
<dbReference type="NCBIfam" id="TIGR00738">
    <property type="entry name" value="rrf2_super"/>
    <property type="match status" value="1"/>
</dbReference>
<evidence type="ECO:0000313" key="3">
    <source>
        <dbReference type="Proteomes" id="UP001246372"/>
    </source>
</evidence>
<dbReference type="InterPro" id="IPR000944">
    <property type="entry name" value="Tscrpt_reg_Rrf2"/>
</dbReference>
<dbReference type="SUPFAM" id="SSF46785">
    <property type="entry name" value="Winged helix' DNA-binding domain"/>
    <property type="match status" value="1"/>
</dbReference>
<dbReference type="InterPro" id="IPR010242">
    <property type="entry name" value="TF_HTH_IscR"/>
</dbReference>
<dbReference type="RefSeq" id="WP_315648072.1">
    <property type="nucleotide sequence ID" value="NZ_JAVXZY010000001.1"/>
</dbReference>
<reference evidence="2" key="1">
    <citation type="submission" date="2023-09" db="EMBL/GenBank/DDBJ databases">
        <title>Paucibacter sp. APW11 Genome sequencing and assembly.</title>
        <authorList>
            <person name="Kim I."/>
        </authorList>
    </citation>
    <scope>NUCLEOTIDE SEQUENCE</scope>
    <source>
        <strain evidence="2">APW11</strain>
    </source>
</reference>
<dbReference type="EMBL" id="JAVXZY010000001">
    <property type="protein sequence ID" value="MDT8997834.1"/>
    <property type="molecule type" value="Genomic_DNA"/>
</dbReference>
<name>A0ABU3P5I3_9BURK</name>
<keyword evidence="1" id="KW-0238">DNA-binding</keyword>
<dbReference type="InterPro" id="IPR036390">
    <property type="entry name" value="WH_DNA-bd_sf"/>
</dbReference>
<proteinExistence type="predicted"/>
<protein>
    <submittedName>
        <fullName evidence="2">Fe-S cluster assembly transcriptional regulator IscR</fullName>
    </submittedName>
</protein>
<dbReference type="Gene3D" id="1.10.10.10">
    <property type="entry name" value="Winged helix-like DNA-binding domain superfamily/Winged helix DNA-binding domain"/>
    <property type="match status" value="1"/>
</dbReference>
<gene>
    <name evidence="2" type="primary">iscR</name>
    <name evidence="2" type="ORF">RQP53_00935</name>
</gene>
<evidence type="ECO:0000313" key="2">
    <source>
        <dbReference type="EMBL" id="MDT8997834.1"/>
    </source>
</evidence>
<dbReference type="PANTHER" id="PTHR33221">
    <property type="entry name" value="WINGED HELIX-TURN-HELIX TRANSCRIPTIONAL REGULATOR, RRF2 FAMILY"/>
    <property type="match status" value="1"/>
</dbReference>
<dbReference type="PANTHER" id="PTHR33221:SF5">
    <property type="entry name" value="HTH-TYPE TRANSCRIPTIONAL REGULATOR ISCR"/>
    <property type="match status" value="1"/>
</dbReference>
<keyword evidence="3" id="KW-1185">Reference proteome</keyword>
<accession>A0ABU3P5I3</accession>
<dbReference type="PROSITE" id="PS51197">
    <property type="entry name" value="HTH_RRF2_2"/>
    <property type="match status" value="1"/>
</dbReference>
<comment type="caution">
    <text evidence="2">The sequence shown here is derived from an EMBL/GenBank/DDBJ whole genome shotgun (WGS) entry which is preliminary data.</text>
</comment>
<dbReference type="InterPro" id="IPR036388">
    <property type="entry name" value="WH-like_DNA-bd_sf"/>
</dbReference>
<dbReference type="Pfam" id="PF02082">
    <property type="entry name" value="Rrf2"/>
    <property type="match status" value="1"/>
</dbReference>